<comment type="caution">
    <text evidence="2">The sequence shown here is derived from an EMBL/GenBank/DDBJ whole genome shotgun (WGS) entry which is preliminary data.</text>
</comment>
<feature type="compositionally biased region" description="Basic and acidic residues" evidence="1">
    <location>
        <begin position="194"/>
        <end position="203"/>
    </location>
</feature>
<protein>
    <submittedName>
        <fullName evidence="2">Uncharacterized protein</fullName>
    </submittedName>
</protein>
<dbReference type="EMBL" id="JAQQWK010000010">
    <property type="protein sequence ID" value="KAK8029840.1"/>
    <property type="molecule type" value="Genomic_DNA"/>
</dbReference>
<organism evidence="2 3">
    <name type="scientific">Apiospora rasikravindrae</name>
    <dbReference type="NCBI Taxonomy" id="990691"/>
    <lineage>
        <taxon>Eukaryota</taxon>
        <taxon>Fungi</taxon>
        <taxon>Dikarya</taxon>
        <taxon>Ascomycota</taxon>
        <taxon>Pezizomycotina</taxon>
        <taxon>Sordariomycetes</taxon>
        <taxon>Xylariomycetidae</taxon>
        <taxon>Amphisphaeriales</taxon>
        <taxon>Apiosporaceae</taxon>
        <taxon>Apiospora</taxon>
    </lineage>
</organism>
<feature type="region of interest" description="Disordered" evidence="1">
    <location>
        <begin position="194"/>
        <end position="227"/>
    </location>
</feature>
<name>A0ABR1SDB8_9PEZI</name>
<evidence type="ECO:0000313" key="3">
    <source>
        <dbReference type="Proteomes" id="UP001444661"/>
    </source>
</evidence>
<keyword evidence="3" id="KW-1185">Reference proteome</keyword>
<accession>A0ABR1SDB8</accession>
<evidence type="ECO:0000313" key="2">
    <source>
        <dbReference type="EMBL" id="KAK8029840.1"/>
    </source>
</evidence>
<sequence>MPKTDSTNLSERDIKLIAAFMKHVKEKHKDATNTMDWTPYQKEFGFKGDRAAKDAFTFICLKLANIEKAMGSGPSCPGAPKKAGAGAPGPATIRANKRKRNMQAQEVVKKEASESDSFNDGGISDHESDDEDFDVETPPPTSMLASRKPSMASSTRFKSSPWHALEIPWPDSTGPGPSATLRLRPQFISWALDSSKKETERSPLKAAVVSSWSNEEEGRRSLHHFTS</sequence>
<reference evidence="2 3" key="1">
    <citation type="submission" date="2023-01" db="EMBL/GenBank/DDBJ databases">
        <title>Analysis of 21 Apiospora genomes using comparative genomics revels a genus with tremendous synthesis potential of carbohydrate active enzymes and secondary metabolites.</title>
        <authorList>
            <person name="Sorensen T."/>
        </authorList>
    </citation>
    <scope>NUCLEOTIDE SEQUENCE [LARGE SCALE GENOMIC DNA]</scope>
    <source>
        <strain evidence="2 3">CBS 33761</strain>
    </source>
</reference>
<gene>
    <name evidence="2" type="ORF">PG993_011131</name>
</gene>
<evidence type="ECO:0000256" key="1">
    <source>
        <dbReference type="SAM" id="MobiDB-lite"/>
    </source>
</evidence>
<proteinExistence type="predicted"/>
<feature type="compositionally biased region" description="Low complexity" evidence="1">
    <location>
        <begin position="73"/>
        <end position="91"/>
    </location>
</feature>
<dbReference type="Proteomes" id="UP001444661">
    <property type="component" value="Unassembled WGS sequence"/>
</dbReference>
<feature type="region of interest" description="Disordered" evidence="1">
    <location>
        <begin position="73"/>
        <end position="181"/>
    </location>
</feature>